<name>A0AAV4XUJ9_CAEEX</name>
<dbReference type="GO" id="GO:0003723">
    <property type="term" value="F:RNA binding"/>
    <property type="evidence" value="ECO:0007669"/>
    <property type="project" value="UniProtKB-UniRule"/>
</dbReference>
<reference evidence="4 5" key="1">
    <citation type="submission" date="2021-06" db="EMBL/GenBank/DDBJ databases">
        <title>Caerostris extrusa draft genome.</title>
        <authorList>
            <person name="Kono N."/>
            <person name="Arakawa K."/>
        </authorList>
    </citation>
    <scope>NUCLEOTIDE SEQUENCE [LARGE SCALE GENOMIC DNA]</scope>
</reference>
<organism evidence="4 5">
    <name type="scientific">Caerostris extrusa</name>
    <name type="common">Bark spider</name>
    <name type="synonym">Caerostris bankana</name>
    <dbReference type="NCBI Taxonomy" id="172846"/>
    <lineage>
        <taxon>Eukaryota</taxon>
        <taxon>Metazoa</taxon>
        <taxon>Ecdysozoa</taxon>
        <taxon>Arthropoda</taxon>
        <taxon>Chelicerata</taxon>
        <taxon>Arachnida</taxon>
        <taxon>Araneae</taxon>
        <taxon>Araneomorphae</taxon>
        <taxon>Entelegynae</taxon>
        <taxon>Araneoidea</taxon>
        <taxon>Araneidae</taxon>
        <taxon>Caerostris</taxon>
    </lineage>
</organism>
<keyword evidence="1 2" id="KW-0694">RNA-binding</keyword>
<evidence type="ECO:0000313" key="5">
    <source>
        <dbReference type="Proteomes" id="UP001054945"/>
    </source>
</evidence>
<dbReference type="Gene3D" id="3.30.70.330">
    <property type="match status" value="1"/>
</dbReference>
<accession>A0AAV4XUJ9</accession>
<keyword evidence="5" id="KW-1185">Reference proteome</keyword>
<comment type="caution">
    <text evidence="4">The sequence shown here is derived from an EMBL/GenBank/DDBJ whole genome shotgun (WGS) entry which is preliminary data.</text>
</comment>
<gene>
    <name evidence="4" type="ORF">CEXT_139281</name>
</gene>
<evidence type="ECO:0000256" key="2">
    <source>
        <dbReference type="PROSITE-ProRule" id="PRU00176"/>
    </source>
</evidence>
<dbReference type="Pfam" id="PF00076">
    <property type="entry name" value="RRM_1"/>
    <property type="match status" value="1"/>
</dbReference>
<evidence type="ECO:0000313" key="4">
    <source>
        <dbReference type="EMBL" id="GIY97560.1"/>
    </source>
</evidence>
<dbReference type="SUPFAM" id="SSF54928">
    <property type="entry name" value="RNA-binding domain, RBD"/>
    <property type="match status" value="1"/>
</dbReference>
<evidence type="ECO:0000256" key="1">
    <source>
        <dbReference type="ARBA" id="ARBA00022884"/>
    </source>
</evidence>
<dbReference type="AlphaFoldDB" id="A0AAV4XUJ9"/>
<dbReference type="InterPro" id="IPR000504">
    <property type="entry name" value="RRM_dom"/>
</dbReference>
<sequence>MATFEWRIVVIKEVRNAVSDSKEISFLVPTKFETTRSKYNQEAICEIVIALLQIETNTVEKLKLTPSESKTEKPFVPQKKLDFLFYHKLKGTLSKEDRRLFVGMLSKTKSEDDVRKLFRPYGKVEQVTILRGRDGLSKGKIKR</sequence>
<dbReference type="InterPro" id="IPR035979">
    <property type="entry name" value="RBD_domain_sf"/>
</dbReference>
<feature type="domain" description="RRM" evidence="3">
    <location>
        <begin position="98"/>
        <end position="139"/>
    </location>
</feature>
<dbReference type="PROSITE" id="PS50102">
    <property type="entry name" value="RRM"/>
    <property type="match status" value="1"/>
</dbReference>
<dbReference type="InterPro" id="IPR012677">
    <property type="entry name" value="Nucleotide-bd_a/b_plait_sf"/>
</dbReference>
<evidence type="ECO:0000259" key="3">
    <source>
        <dbReference type="PROSITE" id="PS50102"/>
    </source>
</evidence>
<dbReference type="Proteomes" id="UP001054945">
    <property type="component" value="Unassembled WGS sequence"/>
</dbReference>
<proteinExistence type="predicted"/>
<dbReference type="EMBL" id="BPLR01000797">
    <property type="protein sequence ID" value="GIY97560.1"/>
    <property type="molecule type" value="Genomic_DNA"/>
</dbReference>
<protein>
    <recommendedName>
        <fullName evidence="3">RRM domain-containing protein</fullName>
    </recommendedName>
</protein>